<evidence type="ECO:0000313" key="1">
    <source>
        <dbReference type="EMBL" id="SEQ21783.1"/>
    </source>
</evidence>
<dbReference type="Proteomes" id="UP000199766">
    <property type="component" value="Unassembled WGS sequence"/>
</dbReference>
<organism evidence="1 2">
    <name type="scientific">Giesbergeria anulus</name>
    <dbReference type="NCBI Taxonomy" id="180197"/>
    <lineage>
        <taxon>Bacteria</taxon>
        <taxon>Pseudomonadati</taxon>
        <taxon>Pseudomonadota</taxon>
        <taxon>Betaproteobacteria</taxon>
        <taxon>Burkholderiales</taxon>
        <taxon>Comamonadaceae</taxon>
        <taxon>Giesbergeria</taxon>
    </lineage>
</organism>
<dbReference type="AlphaFoldDB" id="A0A1H9E956"/>
<dbReference type="EMBL" id="FOGD01000001">
    <property type="protein sequence ID" value="SEQ21783.1"/>
    <property type="molecule type" value="Genomic_DNA"/>
</dbReference>
<gene>
    <name evidence="1" type="ORF">SAMN02982919_00224</name>
</gene>
<keyword evidence="2" id="KW-1185">Reference proteome</keyword>
<name>A0A1H9E956_9BURK</name>
<protein>
    <submittedName>
        <fullName evidence="1">Uncharacterized protein</fullName>
    </submittedName>
</protein>
<sequence length="95" mass="10448">MPVFLVIPLAKDTAPLNQAVQSMLEEHNRHPLANNRGWLVTYNGTSKELTNHLGVTGQPDGEKSPIGAAIVAPISSYHGRGPNDMWEWLSLKFSQ</sequence>
<evidence type="ECO:0000313" key="2">
    <source>
        <dbReference type="Proteomes" id="UP000199766"/>
    </source>
</evidence>
<dbReference type="STRING" id="180197.SAMN02982919_00224"/>
<reference evidence="1 2" key="1">
    <citation type="submission" date="2016-10" db="EMBL/GenBank/DDBJ databases">
        <authorList>
            <person name="de Groot N.N."/>
        </authorList>
    </citation>
    <scope>NUCLEOTIDE SEQUENCE [LARGE SCALE GENOMIC DNA]</scope>
    <source>
        <strain evidence="1 2">ATCC 35958</strain>
    </source>
</reference>
<proteinExistence type="predicted"/>
<dbReference type="OrthoDB" id="8908039at2"/>
<dbReference type="RefSeq" id="WP_091451450.1">
    <property type="nucleotide sequence ID" value="NZ_FOGD01000001.1"/>
</dbReference>
<accession>A0A1H9E956</accession>